<feature type="region of interest" description="Disordered" evidence="1">
    <location>
        <begin position="241"/>
        <end position="465"/>
    </location>
</feature>
<evidence type="ECO:0000313" key="2">
    <source>
        <dbReference type="EMBL" id="KZT26936.1"/>
    </source>
</evidence>
<dbReference type="STRING" id="1314782.A0A165TNI1"/>
<organism evidence="2 3">
    <name type="scientific">Neolentinus lepideus HHB14362 ss-1</name>
    <dbReference type="NCBI Taxonomy" id="1314782"/>
    <lineage>
        <taxon>Eukaryota</taxon>
        <taxon>Fungi</taxon>
        <taxon>Dikarya</taxon>
        <taxon>Basidiomycota</taxon>
        <taxon>Agaricomycotina</taxon>
        <taxon>Agaricomycetes</taxon>
        <taxon>Gloeophyllales</taxon>
        <taxon>Gloeophyllaceae</taxon>
        <taxon>Neolentinus</taxon>
    </lineage>
</organism>
<dbReference type="OrthoDB" id="4092340at2759"/>
<name>A0A165TNI1_9AGAM</name>
<dbReference type="AlphaFoldDB" id="A0A165TNI1"/>
<sequence>MATTPAPNPRASLLSGLRTGGVRSSSNPVQNMPHTAAPGGSFNIPRFNAAVYPPDEDEDELSDMVAQNLYINPGNYINRRQQPLTAAVDTPNNHFAQQQGHMQMNNTGFQMTATGFGVQDMQARAQAQAQAIQMQMVQMEIIRLQALQAQQYQVELIAQAQRQQQAQNGRRASAGFNPPATAAPTSTSFDLRSAALNAQMRRATQADQMKSHAGVGGDDQVPMTAALGGKFGGRMASLSAPRYSDEQEPSYNVPPATPGRTTVISGGTSLGSLTSNNLNNESAAAPAPSKSDAVSSWRRGGNNNSVLSGNRVASLPNVKVSPPPSERASPPPNQAAQTKARPQPLRFSLAVQQSLPAVQIDTTEGTEGEDDTSSTTSSRSGGAGSPQSSSPFTPPHSSPSSNGSNPPLSPREEASKKLYEGLGVGRPGPQGPTPQTAVSHRMASQPVRQPRGPPSGADELGPKNFATRIRRKAIGGLEMLMGARERREVEVF</sequence>
<dbReference type="Proteomes" id="UP000076761">
    <property type="component" value="Unassembled WGS sequence"/>
</dbReference>
<feature type="compositionally biased region" description="Low complexity" evidence="1">
    <location>
        <begin position="373"/>
        <end position="391"/>
    </location>
</feature>
<dbReference type="InParanoid" id="A0A165TNI1"/>
<feature type="compositionally biased region" description="Basic and acidic residues" evidence="1">
    <location>
        <begin position="410"/>
        <end position="419"/>
    </location>
</feature>
<feature type="region of interest" description="Disordered" evidence="1">
    <location>
        <begin position="1"/>
        <end position="41"/>
    </location>
</feature>
<protein>
    <submittedName>
        <fullName evidence="2">Uncharacterized protein</fullName>
    </submittedName>
</protein>
<accession>A0A165TNI1</accession>
<feature type="compositionally biased region" description="Low complexity" evidence="1">
    <location>
        <begin position="265"/>
        <end position="296"/>
    </location>
</feature>
<reference evidence="2 3" key="1">
    <citation type="journal article" date="2016" name="Mol. Biol. Evol.">
        <title>Comparative Genomics of Early-Diverging Mushroom-Forming Fungi Provides Insights into the Origins of Lignocellulose Decay Capabilities.</title>
        <authorList>
            <person name="Nagy L.G."/>
            <person name="Riley R."/>
            <person name="Tritt A."/>
            <person name="Adam C."/>
            <person name="Daum C."/>
            <person name="Floudas D."/>
            <person name="Sun H."/>
            <person name="Yadav J.S."/>
            <person name="Pangilinan J."/>
            <person name="Larsson K.H."/>
            <person name="Matsuura K."/>
            <person name="Barry K."/>
            <person name="Labutti K."/>
            <person name="Kuo R."/>
            <person name="Ohm R.A."/>
            <person name="Bhattacharya S.S."/>
            <person name="Shirouzu T."/>
            <person name="Yoshinaga Y."/>
            <person name="Martin F.M."/>
            <person name="Grigoriev I.V."/>
            <person name="Hibbett D.S."/>
        </authorList>
    </citation>
    <scope>NUCLEOTIDE SEQUENCE [LARGE SCALE GENOMIC DNA]</scope>
    <source>
        <strain evidence="2 3">HHB14362 ss-1</strain>
    </source>
</reference>
<feature type="compositionally biased region" description="Polar residues" evidence="1">
    <location>
        <begin position="22"/>
        <end position="33"/>
    </location>
</feature>
<evidence type="ECO:0000313" key="3">
    <source>
        <dbReference type="Proteomes" id="UP000076761"/>
    </source>
</evidence>
<feature type="compositionally biased region" description="Pro residues" evidence="1">
    <location>
        <begin position="321"/>
        <end position="333"/>
    </location>
</feature>
<gene>
    <name evidence="2" type="ORF">NEOLEDRAFT_1089664</name>
</gene>
<evidence type="ECO:0000256" key="1">
    <source>
        <dbReference type="SAM" id="MobiDB-lite"/>
    </source>
</evidence>
<keyword evidence="3" id="KW-1185">Reference proteome</keyword>
<dbReference type="EMBL" id="KV425564">
    <property type="protein sequence ID" value="KZT26936.1"/>
    <property type="molecule type" value="Genomic_DNA"/>
</dbReference>
<proteinExistence type="predicted"/>